<proteinExistence type="predicted"/>
<evidence type="ECO:0000313" key="1">
    <source>
        <dbReference type="EMBL" id="MBL7257662.1"/>
    </source>
</evidence>
<gene>
    <name evidence="1" type="ORF">JKJ07_25495</name>
</gene>
<accession>A0ABS1VT70</accession>
<name>A0ABS1VT70_9ACTN</name>
<dbReference type="RefSeq" id="WP_202994287.1">
    <property type="nucleotide sequence ID" value="NZ_JAENHO010000007.1"/>
</dbReference>
<protein>
    <recommendedName>
        <fullName evidence="3">NUDIX hydrolase</fullName>
    </recommendedName>
</protein>
<reference evidence="1 2" key="1">
    <citation type="submission" date="2021-01" db="EMBL/GenBank/DDBJ databases">
        <title>Actinoplanes sp. nov. LDG1-01 isolated from lichen.</title>
        <authorList>
            <person name="Saeng-In P."/>
            <person name="Phongsopitanun W."/>
            <person name="Kanchanasin P."/>
            <person name="Yuki M."/>
            <person name="Kudo T."/>
            <person name="Ohkuma M."/>
            <person name="Tanasupawat S."/>
        </authorList>
    </citation>
    <scope>NUCLEOTIDE SEQUENCE [LARGE SCALE GENOMIC DNA]</scope>
    <source>
        <strain evidence="1 2">LDG1-01</strain>
    </source>
</reference>
<evidence type="ECO:0000313" key="2">
    <source>
        <dbReference type="Proteomes" id="UP000598996"/>
    </source>
</evidence>
<sequence length="171" mass="18722">MDFPRLVRTVPGASWLPAGSTAEVWAGDDLDIPRPTVIVRLLLTRAPGEIFCVPTAKGLDIPTTCLTVAHEWQAGLASLCRVHLGEEVATRCVGYVRNIVPEPDDAYRLPVPVANVLVFTPRAETPPPDETLGTWVGRAEAPGLLGERHWWPIACAALGWIKSQRNRTEEQ</sequence>
<organism evidence="1 2">
    <name type="scientific">Paractinoplanes lichenicola</name>
    <dbReference type="NCBI Taxonomy" id="2802976"/>
    <lineage>
        <taxon>Bacteria</taxon>
        <taxon>Bacillati</taxon>
        <taxon>Actinomycetota</taxon>
        <taxon>Actinomycetes</taxon>
        <taxon>Micromonosporales</taxon>
        <taxon>Micromonosporaceae</taxon>
        <taxon>Paractinoplanes</taxon>
    </lineage>
</organism>
<evidence type="ECO:0008006" key="3">
    <source>
        <dbReference type="Google" id="ProtNLM"/>
    </source>
</evidence>
<keyword evidence="2" id="KW-1185">Reference proteome</keyword>
<dbReference type="Proteomes" id="UP000598996">
    <property type="component" value="Unassembled WGS sequence"/>
</dbReference>
<comment type="caution">
    <text evidence="1">The sequence shown here is derived from an EMBL/GenBank/DDBJ whole genome shotgun (WGS) entry which is preliminary data.</text>
</comment>
<dbReference type="EMBL" id="JAENHO010000007">
    <property type="protein sequence ID" value="MBL7257662.1"/>
    <property type="molecule type" value="Genomic_DNA"/>
</dbReference>